<name>A0A9D3SPP5_9TELE</name>
<reference evidence="4 5" key="1">
    <citation type="submission" date="2021-06" db="EMBL/GenBank/DDBJ databases">
        <title>Chromosome-level genome assembly of the red-tail catfish (Hemibagrus wyckioides).</title>
        <authorList>
            <person name="Shao F."/>
        </authorList>
    </citation>
    <scope>NUCLEOTIDE SEQUENCE [LARGE SCALE GENOMIC DNA]</scope>
    <source>
        <strain evidence="4">EC202008001</strain>
        <tissue evidence="4">Blood</tissue>
    </source>
</reference>
<dbReference type="InterPro" id="IPR051099">
    <property type="entry name" value="AGR/TXD"/>
</dbReference>
<feature type="transmembrane region" description="Helical" evidence="3">
    <location>
        <begin position="23"/>
        <end position="46"/>
    </location>
</feature>
<proteinExistence type="inferred from homology"/>
<evidence type="ECO:0000256" key="1">
    <source>
        <dbReference type="ARBA" id="ARBA00022729"/>
    </source>
</evidence>
<evidence type="ECO:0000256" key="2">
    <source>
        <dbReference type="ARBA" id="ARBA00038124"/>
    </source>
</evidence>
<comment type="caution">
    <text evidence="4">The sequence shown here is derived from an EMBL/GenBank/DDBJ whole genome shotgun (WGS) entry which is preliminary data.</text>
</comment>
<evidence type="ECO:0000313" key="4">
    <source>
        <dbReference type="EMBL" id="KAG7330950.1"/>
    </source>
</evidence>
<evidence type="ECO:0000313" key="5">
    <source>
        <dbReference type="Proteomes" id="UP000824219"/>
    </source>
</evidence>
<organism evidence="4 5">
    <name type="scientific">Hemibagrus wyckioides</name>
    <dbReference type="NCBI Taxonomy" id="337641"/>
    <lineage>
        <taxon>Eukaryota</taxon>
        <taxon>Metazoa</taxon>
        <taxon>Chordata</taxon>
        <taxon>Craniata</taxon>
        <taxon>Vertebrata</taxon>
        <taxon>Euteleostomi</taxon>
        <taxon>Actinopterygii</taxon>
        <taxon>Neopterygii</taxon>
        <taxon>Teleostei</taxon>
        <taxon>Ostariophysi</taxon>
        <taxon>Siluriformes</taxon>
        <taxon>Bagridae</taxon>
        <taxon>Hemibagrus</taxon>
    </lineage>
</organism>
<dbReference type="EMBL" id="JAHKSW010000006">
    <property type="protein sequence ID" value="KAG7330950.1"/>
    <property type="molecule type" value="Genomic_DNA"/>
</dbReference>
<keyword evidence="3" id="KW-0472">Membrane</keyword>
<sequence>MATTINSELETGVKNRPESHRTLSIVIMACWSLYMLLLLLSCDVTLTKKKKTEKKETNTLSRGWGDDINWVETYEEALENAKESNKPLMVIHHLEDCPYCQDLKKAFAENESIQKMAKEDFIMLNLLNETSDPNMAPDGYYVPRILFVDPSLTVRADIISKYSNRKYTYEPGDMDFLKENMVKAKKPYHTEL</sequence>
<protein>
    <submittedName>
        <fullName evidence="4">Uncharacterized protein</fullName>
    </submittedName>
</protein>
<keyword evidence="1" id="KW-0732">Signal</keyword>
<dbReference type="InterPro" id="IPR036249">
    <property type="entry name" value="Thioredoxin-like_sf"/>
</dbReference>
<keyword evidence="3" id="KW-1133">Transmembrane helix</keyword>
<dbReference type="FunFam" id="3.40.30.10:FF:000036">
    <property type="entry name" value="anterior gradient protein 2 homolog"/>
    <property type="match status" value="1"/>
</dbReference>
<gene>
    <name evidence="4" type="ORF">KOW79_004919</name>
</gene>
<evidence type="ECO:0000256" key="3">
    <source>
        <dbReference type="SAM" id="Phobius"/>
    </source>
</evidence>
<dbReference type="PANTHER" id="PTHR15337:SF5">
    <property type="entry name" value="ANTERIOR GRADIENT PROTEIN 3"/>
    <property type="match status" value="1"/>
</dbReference>
<dbReference type="Proteomes" id="UP000824219">
    <property type="component" value="Linkage Group LG06"/>
</dbReference>
<dbReference type="OrthoDB" id="262308at2759"/>
<keyword evidence="3" id="KW-0812">Transmembrane</keyword>
<dbReference type="PANTHER" id="PTHR15337">
    <property type="entry name" value="ANTERIOR GRADIENT PROTEIN-RELATED"/>
    <property type="match status" value="1"/>
</dbReference>
<dbReference type="Pfam" id="PF13899">
    <property type="entry name" value="Thioredoxin_7"/>
    <property type="match status" value="1"/>
</dbReference>
<accession>A0A9D3SPP5</accession>
<dbReference type="AlphaFoldDB" id="A0A9D3SPP5"/>
<dbReference type="SUPFAM" id="SSF52833">
    <property type="entry name" value="Thioredoxin-like"/>
    <property type="match status" value="1"/>
</dbReference>
<keyword evidence="5" id="KW-1185">Reference proteome</keyword>
<dbReference type="GO" id="GO:0005783">
    <property type="term" value="C:endoplasmic reticulum"/>
    <property type="evidence" value="ECO:0007669"/>
    <property type="project" value="TreeGrafter"/>
</dbReference>
<dbReference type="Gene3D" id="3.40.30.10">
    <property type="entry name" value="Glutaredoxin"/>
    <property type="match status" value="1"/>
</dbReference>
<comment type="similarity">
    <text evidence="2">Belongs to the AGR family.</text>
</comment>